<dbReference type="Proteomes" id="UP001242480">
    <property type="component" value="Unassembled WGS sequence"/>
</dbReference>
<proteinExistence type="predicted"/>
<name>A0ABU0JD97_9HYPH</name>
<evidence type="ECO:0000313" key="3">
    <source>
        <dbReference type="EMBL" id="MDQ0472251.1"/>
    </source>
</evidence>
<dbReference type="Gene3D" id="1.25.40.10">
    <property type="entry name" value="Tetratricopeptide repeat domain"/>
    <property type="match status" value="1"/>
</dbReference>
<dbReference type="EMBL" id="JAUSVX010000011">
    <property type="protein sequence ID" value="MDQ0472251.1"/>
    <property type="molecule type" value="Genomic_DNA"/>
</dbReference>
<dbReference type="SMART" id="SM00028">
    <property type="entry name" value="TPR"/>
    <property type="match status" value="1"/>
</dbReference>
<dbReference type="SUPFAM" id="SSF48452">
    <property type="entry name" value="TPR-like"/>
    <property type="match status" value="1"/>
</dbReference>
<feature type="region of interest" description="Disordered" evidence="2">
    <location>
        <begin position="121"/>
        <end position="218"/>
    </location>
</feature>
<evidence type="ECO:0000256" key="2">
    <source>
        <dbReference type="SAM" id="MobiDB-lite"/>
    </source>
</evidence>
<feature type="compositionally biased region" description="Low complexity" evidence="2">
    <location>
        <begin position="186"/>
        <end position="218"/>
    </location>
</feature>
<sequence>MNGLTVAGAALLVAGLAVLSGGDRGGRLLLAMGLPTPAAAALRDPAWRGAALYQAGRYAEAAAELRNTRSAEAAYNLGNAFARNGNLPLAVKAYDIALKRDPADADALANRALVQALLKARSEPQPADKALGTANATATAEHQAGENEVGGDDKVRSTTGDGMAGQREAGAEAGSPGSSRVDRRGAPQPGDPAAGAAQARGAAAATAGRAGRRGGQTVVAASDEPAAQSPALMAQTEDNRATLQWLAAIPDDPVRFVRLRIAAEHQRRLAAGTAVPGQGAGW</sequence>
<evidence type="ECO:0000256" key="1">
    <source>
        <dbReference type="PROSITE-ProRule" id="PRU00339"/>
    </source>
</evidence>
<evidence type="ECO:0000313" key="4">
    <source>
        <dbReference type="Proteomes" id="UP001242480"/>
    </source>
</evidence>
<gene>
    <name evidence="3" type="ORF">QO011_005280</name>
</gene>
<reference evidence="3 4" key="1">
    <citation type="submission" date="2023-07" db="EMBL/GenBank/DDBJ databases">
        <title>Genomic Encyclopedia of Type Strains, Phase IV (KMG-IV): sequencing the most valuable type-strain genomes for metagenomic binning, comparative biology and taxonomic classification.</title>
        <authorList>
            <person name="Goeker M."/>
        </authorList>
    </citation>
    <scope>NUCLEOTIDE SEQUENCE [LARGE SCALE GENOMIC DNA]</scope>
    <source>
        <strain evidence="3 4">DSM 19619</strain>
    </source>
</reference>
<keyword evidence="1" id="KW-0802">TPR repeat</keyword>
<dbReference type="RefSeq" id="WP_307278789.1">
    <property type="nucleotide sequence ID" value="NZ_JAUSVX010000011.1"/>
</dbReference>
<feature type="repeat" description="TPR" evidence="1">
    <location>
        <begin position="71"/>
        <end position="104"/>
    </location>
</feature>
<dbReference type="InterPro" id="IPR019734">
    <property type="entry name" value="TPR_rpt"/>
</dbReference>
<organism evidence="3 4">
    <name type="scientific">Labrys wisconsinensis</name>
    <dbReference type="NCBI Taxonomy" id="425677"/>
    <lineage>
        <taxon>Bacteria</taxon>
        <taxon>Pseudomonadati</taxon>
        <taxon>Pseudomonadota</taxon>
        <taxon>Alphaproteobacteria</taxon>
        <taxon>Hyphomicrobiales</taxon>
        <taxon>Xanthobacteraceae</taxon>
        <taxon>Labrys</taxon>
    </lineage>
</organism>
<comment type="caution">
    <text evidence="3">The sequence shown here is derived from an EMBL/GenBank/DDBJ whole genome shotgun (WGS) entry which is preliminary data.</text>
</comment>
<accession>A0ABU0JD97</accession>
<protein>
    <submittedName>
        <fullName evidence="3">Tetratricopeptide (TPR) repeat protein</fullName>
    </submittedName>
</protein>
<dbReference type="InterPro" id="IPR011990">
    <property type="entry name" value="TPR-like_helical_dom_sf"/>
</dbReference>
<keyword evidence="4" id="KW-1185">Reference proteome</keyword>
<dbReference type="PROSITE" id="PS50005">
    <property type="entry name" value="TPR"/>
    <property type="match status" value="1"/>
</dbReference>
<dbReference type="Pfam" id="PF13432">
    <property type="entry name" value="TPR_16"/>
    <property type="match status" value="1"/>
</dbReference>